<comment type="caution">
    <text evidence="6">The sequence shown here is derived from an EMBL/GenBank/DDBJ whole genome shotgun (WGS) entry which is preliminary data.</text>
</comment>
<dbReference type="Gene3D" id="2.170.16.10">
    <property type="entry name" value="Hedgehog/Intein (Hint) domain"/>
    <property type="match status" value="1"/>
</dbReference>
<dbReference type="PANTHER" id="PTHR43432">
    <property type="entry name" value="SLR0285 PROTEIN"/>
    <property type="match status" value="1"/>
</dbReference>
<dbReference type="PROSITE" id="PS50817">
    <property type="entry name" value="INTEIN_N_TER"/>
    <property type="match status" value="1"/>
</dbReference>
<dbReference type="EMBL" id="JAAGOA010000002">
    <property type="protein sequence ID" value="NED99408.1"/>
    <property type="molecule type" value="Genomic_DNA"/>
</dbReference>
<dbReference type="GO" id="GO:0016539">
    <property type="term" value="P:intein-mediated protein splicing"/>
    <property type="evidence" value="ECO:0007669"/>
    <property type="project" value="InterPro"/>
</dbReference>
<dbReference type="SMART" id="SM00306">
    <property type="entry name" value="HintN"/>
    <property type="match status" value="1"/>
</dbReference>
<dbReference type="SMART" id="SM00729">
    <property type="entry name" value="Elp3"/>
    <property type="match status" value="1"/>
</dbReference>
<keyword evidence="7" id="KW-1185">Reference proteome</keyword>
<dbReference type="InterPro" id="IPR003586">
    <property type="entry name" value="Hint_dom_C"/>
</dbReference>
<evidence type="ECO:0000256" key="2">
    <source>
        <dbReference type="ARBA" id="ARBA00023004"/>
    </source>
</evidence>
<keyword evidence="2" id="KW-0408">Iron</keyword>
<dbReference type="GO" id="GO:0051536">
    <property type="term" value="F:iron-sulfur cluster binding"/>
    <property type="evidence" value="ECO:0007669"/>
    <property type="project" value="UniProtKB-KW"/>
</dbReference>
<dbReference type="PROSITE" id="PS51918">
    <property type="entry name" value="RADICAL_SAM"/>
    <property type="match status" value="1"/>
</dbReference>
<proteinExistence type="predicted"/>
<dbReference type="NCBIfam" id="NF038135">
    <property type="entry name" value="rSAM_Rv2578c"/>
    <property type="match status" value="1"/>
</dbReference>
<dbReference type="AlphaFoldDB" id="A0A6L9S2Y3"/>
<keyword evidence="3" id="KW-0411">Iron-sulfur</keyword>
<evidence type="ECO:0000259" key="5">
    <source>
        <dbReference type="PROSITE" id="PS51918"/>
    </source>
</evidence>
<evidence type="ECO:0000256" key="1">
    <source>
        <dbReference type="ARBA" id="ARBA00022723"/>
    </source>
</evidence>
<dbReference type="Proteomes" id="UP000475214">
    <property type="component" value="Unassembled WGS sequence"/>
</dbReference>
<dbReference type="CDD" id="cd00081">
    <property type="entry name" value="Hint"/>
    <property type="match status" value="1"/>
</dbReference>
<accession>A0A6L9S2Y3</accession>
<organism evidence="6 7">
    <name type="scientific">Phytoactinopolyspora halotolerans</name>
    <dbReference type="NCBI Taxonomy" id="1981512"/>
    <lineage>
        <taxon>Bacteria</taxon>
        <taxon>Bacillati</taxon>
        <taxon>Actinomycetota</taxon>
        <taxon>Actinomycetes</taxon>
        <taxon>Jiangellales</taxon>
        <taxon>Jiangellaceae</taxon>
        <taxon>Phytoactinopolyspora</taxon>
    </lineage>
</organism>
<dbReference type="InterPro" id="IPR007197">
    <property type="entry name" value="rSAM"/>
</dbReference>
<dbReference type="InterPro" id="IPR036844">
    <property type="entry name" value="Hint_dom_sf"/>
</dbReference>
<dbReference type="InterPro" id="IPR040086">
    <property type="entry name" value="MJ0683-like"/>
</dbReference>
<sequence length="510" mass="56264">MRWETQALDTEVYEALPGLQRIPGLVRSVTTPEFAGVTFHEVAARSVLNKVPATSEVPFRWTVNPYRGCTHACTYCLAGDTPILMADGRAKRLDQLRAGDRIYGTRRQGARRRYVPTEVVAHWQTIKPAYRIELADGTRLVASGDHRFLTNRGWKHVTGSGPGGRRRPHLTVRSQMSGIGKDAFGRVQQIDGAAVASHPTLRVVSVEPLGRAVPMHDITTGTGDFIANGVVSHNCFARGSHEWLELDPGQGFDTEIVVKVNAPDVLAREVARRSWSREHVALGTNTDPYQRAEGRYRLMPGIIKALAGSGTPFSILTKGPLLKRDIPLLVDAASTVDIGMAVSIAILDEELHRSMEPGTPSPRARLDLVRAIREAGFDCSVLLAPVLPWLTDSAEQLETTVAALAEAGASRVAMIPLHLRPGTRPWFMQWLRRERPDLVSRYEWLYKRGAYVPPEYKSALKSRIEPILERHGVNQSWRTHRDAGHTDGGGGVRDGDAAAPPTWNEQLSLI</sequence>
<dbReference type="GO" id="GO:0003824">
    <property type="term" value="F:catalytic activity"/>
    <property type="evidence" value="ECO:0007669"/>
    <property type="project" value="InterPro"/>
</dbReference>
<feature type="region of interest" description="Disordered" evidence="4">
    <location>
        <begin position="476"/>
        <end position="503"/>
    </location>
</feature>
<dbReference type="GO" id="GO:0046872">
    <property type="term" value="F:metal ion binding"/>
    <property type="evidence" value="ECO:0007669"/>
    <property type="project" value="UniProtKB-KW"/>
</dbReference>
<feature type="domain" description="Radical SAM core" evidence="5">
    <location>
        <begin position="221"/>
        <end position="455"/>
    </location>
</feature>
<dbReference type="CDD" id="cd01335">
    <property type="entry name" value="Radical_SAM"/>
    <property type="match status" value="1"/>
</dbReference>
<dbReference type="RefSeq" id="WP_163733153.1">
    <property type="nucleotide sequence ID" value="NZ_JAAGOA010000002.1"/>
</dbReference>
<dbReference type="Pfam" id="PF04055">
    <property type="entry name" value="Radical_SAM"/>
    <property type="match status" value="1"/>
</dbReference>
<dbReference type="InterPro" id="IPR058240">
    <property type="entry name" value="rSAM_sf"/>
</dbReference>
<dbReference type="InterPro" id="IPR003587">
    <property type="entry name" value="Hint_dom_N"/>
</dbReference>
<keyword evidence="1" id="KW-0479">Metal-binding</keyword>
<dbReference type="PROSITE" id="PS50818">
    <property type="entry name" value="INTEIN_C_TER"/>
    <property type="match status" value="1"/>
</dbReference>
<evidence type="ECO:0000313" key="7">
    <source>
        <dbReference type="Proteomes" id="UP000475214"/>
    </source>
</evidence>
<dbReference type="Gene3D" id="3.80.30.30">
    <property type="match status" value="1"/>
</dbReference>
<name>A0A6L9S2Y3_9ACTN</name>
<dbReference type="InterPro" id="IPR006141">
    <property type="entry name" value="Intein_N"/>
</dbReference>
<gene>
    <name evidence="6" type="ORF">G1H10_04430</name>
</gene>
<evidence type="ECO:0000256" key="3">
    <source>
        <dbReference type="ARBA" id="ARBA00023014"/>
    </source>
</evidence>
<reference evidence="6 7" key="1">
    <citation type="submission" date="2020-02" db="EMBL/GenBank/DDBJ databases">
        <authorList>
            <person name="Li X.-J."/>
            <person name="Han X.-M."/>
        </authorList>
    </citation>
    <scope>NUCLEOTIDE SEQUENCE [LARGE SCALE GENOMIC DNA]</scope>
    <source>
        <strain evidence="6 7">CCTCC AB 2017055</strain>
    </source>
</reference>
<dbReference type="InterPro" id="IPR006638">
    <property type="entry name" value="Elp3/MiaA/NifB-like_rSAM"/>
</dbReference>
<dbReference type="SMART" id="SM00305">
    <property type="entry name" value="HintC"/>
    <property type="match status" value="1"/>
</dbReference>
<dbReference type="SUPFAM" id="SSF102114">
    <property type="entry name" value="Radical SAM enzymes"/>
    <property type="match status" value="1"/>
</dbReference>
<dbReference type="NCBIfam" id="TIGR01445">
    <property type="entry name" value="intein_Nterm"/>
    <property type="match status" value="1"/>
</dbReference>
<evidence type="ECO:0000313" key="6">
    <source>
        <dbReference type="EMBL" id="NED99408.1"/>
    </source>
</evidence>
<protein>
    <submittedName>
        <fullName evidence="6">Radical SAM protein</fullName>
    </submittedName>
</protein>
<evidence type="ECO:0000256" key="4">
    <source>
        <dbReference type="SAM" id="MobiDB-lite"/>
    </source>
</evidence>
<dbReference type="InterPro" id="IPR030934">
    <property type="entry name" value="Intein_C"/>
</dbReference>
<dbReference type="SUPFAM" id="SSF51294">
    <property type="entry name" value="Hedgehog/intein (Hint) domain"/>
    <property type="match status" value="1"/>
</dbReference>
<dbReference type="PANTHER" id="PTHR43432:SF3">
    <property type="entry name" value="SLR0285 PROTEIN"/>
    <property type="match status" value="1"/>
</dbReference>